<keyword evidence="2" id="KW-1185">Reference proteome</keyword>
<reference evidence="2" key="1">
    <citation type="journal article" date="2022" name="Mol. Ecol. Resour.">
        <title>The genomes of chicory, endive, great burdock and yacon provide insights into Asteraceae palaeo-polyploidization history and plant inulin production.</title>
        <authorList>
            <person name="Fan W."/>
            <person name="Wang S."/>
            <person name="Wang H."/>
            <person name="Wang A."/>
            <person name="Jiang F."/>
            <person name="Liu H."/>
            <person name="Zhao H."/>
            <person name="Xu D."/>
            <person name="Zhang Y."/>
        </authorList>
    </citation>
    <scope>NUCLEOTIDE SEQUENCE [LARGE SCALE GENOMIC DNA]</scope>
    <source>
        <strain evidence="2">cv. Niubang</strain>
    </source>
</reference>
<name>A0ACB9CQC7_ARCLA</name>
<gene>
    <name evidence="1" type="ORF">L6452_16012</name>
</gene>
<comment type="caution">
    <text evidence="1">The sequence shown here is derived from an EMBL/GenBank/DDBJ whole genome shotgun (WGS) entry which is preliminary data.</text>
</comment>
<evidence type="ECO:0000313" key="2">
    <source>
        <dbReference type="Proteomes" id="UP001055879"/>
    </source>
</evidence>
<protein>
    <submittedName>
        <fullName evidence="1">Uncharacterized protein</fullName>
    </submittedName>
</protein>
<accession>A0ACB9CQC7</accession>
<dbReference type="Proteomes" id="UP001055879">
    <property type="component" value="Linkage Group LG04"/>
</dbReference>
<organism evidence="1 2">
    <name type="scientific">Arctium lappa</name>
    <name type="common">Greater burdock</name>
    <name type="synonym">Lappa major</name>
    <dbReference type="NCBI Taxonomy" id="4217"/>
    <lineage>
        <taxon>Eukaryota</taxon>
        <taxon>Viridiplantae</taxon>
        <taxon>Streptophyta</taxon>
        <taxon>Embryophyta</taxon>
        <taxon>Tracheophyta</taxon>
        <taxon>Spermatophyta</taxon>
        <taxon>Magnoliopsida</taxon>
        <taxon>eudicotyledons</taxon>
        <taxon>Gunneridae</taxon>
        <taxon>Pentapetalae</taxon>
        <taxon>asterids</taxon>
        <taxon>campanulids</taxon>
        <taxon>Asterales</taxon>
        <taxon>Asteraceae</taxon>
        <taxon>Carduoideae</taxon>
        <taxon>Cardueae</taxon>
        <taxon>Arctiinae</taxon>
        <taxon>Arctium</taxon>
    </lineage>
</organism>
<dbReference type="EMBL" id="CM042050">
    <property type="protein sequence ID" value="KAI3736470.1"/>
    <property type="molecule type" value="Genomic_DNA"/>
</dbReference>
<proteinExistence type="predicted"/>
<evidence type="ECO:0000313" key="1">
    <source>
        <dbReference type="EMBL" id="KAI3736470.1"/>
    </source>
</evidence>
<sequence>MSLFFHPPKKQLRYLVEADDGATRLTYTGSILIAVSQNLLSEEFRKTFKKDNPTVKVVSVVGKTGGEKWKSLCAAGVSYLTEQNGDEAKWRGVKSRASMLR</sequence>
<reference evidence="1 2" key="2">
    <citation type="journal article" date="2022" name="Mol. Ecol. Resour.">
        <title>The genomes of chicory, endive, great burdock and yacon provide insights into Asteraceae paleo-polyploidization history and plant inulin production.</title>
        <authorList>
            <person name="Fan W."/>
            <person name="Wang S."/>
            <person name="Wang H."/>
            <person name="Wang A."/>
            <person name="Jiang F."/>
            <person name="Liu H."/>
            <person name="Zhao H."/>
            <person name="Xu D."/>
            <person name="Zhang Y."/>
        </authorList>
    </citation>
    <scope>NUCLEOTIDE SEQUENCE [LARGE SCALE GENOMIC DNA]</scope>
    <source>
        <strain evidence="2">cv. Niubang</strain>
    </source>
</reference>